<dbReference type="SUPFAM" id="SSF51717">
    <property type="entry name" value="Dihydropteroate synthetase-like"/>
    <property type="match status" value="1"/>
</dbReference>
<comment type="similarity">
    <text evidence="9">Belongs to the DHPS family.</text>
</comment>
<evidence type="ECO:0000256" key="7">
    <source>
        <dbReference type="ARBA" id="ARBA00022842"/>
    </source>
</evidence>
<evidence type="ECO:0000256" key="4">
    <source>
        <dbReference type="ARBA" id="ARBA00012458"/>
    </source>
</evidence>
<dbReference type="InterPro" id="IPR045031">
    <property type="entry name" value="DHP_synth-like"/>
</dbReference>
<keyword evidence="12" id="KW-1185">Reference proteome</keyword>
<evidence type="ECO:0000256" key="1">
    <source>
        <dbReference type="ARBA" id="ARBA00000012"/>
    </source>
</evidence>
<evidence type="ECO:0000256" key="8">
    <source>
        <dbReference type="ARBA" id="ARBA00022909"/>
    </source>
</evidence>
<dbReference type="UniPathway" id="UPA00077">
    <property type="reaction ID" value="UER00156"/>
</dbReference>
<gene>
    <name evidence="11" type="primary">folP</name>
    <name evidence="11" type="ORF">G3A44_00200</name>
</gene>
<evidence type="ECO:0000256" key="9">
    <source>
        <dbReference type="RuleBase" id="RU361205"/>
    </source>
</evidence>
<evidence type="ECO:0000256" key="5">
    <source>
        <dbReference type="ARBA" id="ARBA00022679"/>
    </source>
</evidence>
<evidence type="ECO:0000256" key="3">
    <source>
        <dbReference type="ARBA" id="ARBA00004763"/>
    </source>
</evidence>
<dbReference type="CDD" id="cd00739">
    <property type="entry name" value="DHPS"/>
    <property type="match status" value="1"/>
</dbReference>
<comment type="catalytic activity">
    <reaction evidence="1">
        <text>(7,8-dihydropterin-6-yl)methyl diphosphate + 4-aminobenzoate = 7,8-dihydropteroate + diphosphate</text>
        <dbReference type="Rhea" id="RHEA:19949"/>
        <dbReference type="ChEBI" id="CHEBI:17836"/>
        <dbReference type="ChEBI" id="CHEBI:17839"/>
        <dbReference type="ChEBI" id="CHEBI:33019"/>
        <dbReference type="ChEBI" id="CHEBI:72950"/>
        <dbReference type="EC" id="2.5.1.15"/>
    </reaction>
</comment>
<dbReference type="EC" id="2.5.1.15" evidence="4 9"/>
<dbReference type="GO" id="GO:0004156">
    <property type="term" value="F:dihydropteroate synthase activity"/>
    <property type="evidence" value="ECO:0007669"/>
    <property type="project" value="UniProtKB-EC"/>
</dbReference>
<protein>
    <recommendedName>
        <fullName evidence="4 9">Dihydropteroate synthase</fullName>
        <shortName evidence="9">DHPS</shortName>
        <ecNumber evidence="4 9">2.5.1.15</ecNumber>
    </recommendedName>
    <alternativeName>
        <fullName evidence="9">Dihydropteroate pyrophosphorylase</fullName>
    </alternativeName>
</protein>
<comment type="function">
    <text evidence="9">Catalyzes the condensation of para-aminobenzoate (pABA) with 6-hydroxymethyl-7,8-dihydropterin diphosphate (DHPt-PP) to form 7,8-dihydropteroate (H2Pte), the immediate precursor of folate derivatives.</text>
</comment>
<dbReference type="NCBIfam" id="TIGR01496">
    <property type="entry name" value="DHPS"/>
    <property type="match status" value="1"/>
</dbReference>
<comment type="caution">
    <text evidence="11">The sequence shown here is derived from an EMBL/GenBank/DDBJ whole genome shotgun (WGS) entry which is preliminary data.</text>
</comment>
<dbReference type="GO" id="GO:0005829">
    <property type="term" value="C:cytosol"/>
    <property type="evidence" value="ECO:0007669"/>
    <property type="project" value="TreeGrafter"/>
</dbReference>
<sequence length="274" mass="29065">MHWQTRRFLIDLSTPRVMGIVNATPDSFSDGGRHAAAALGARCAQLVEEGADLLDIGGESTRPGAAMPPLQEELDRVMPVVRAAVRLGVPVSVDTSRPEVIAAVLSEGVDIINDVRALQWPGALDAVLRYPGTGICLMHMQGEPATMQQAPRYEVVTQEVEAFLAARLNAVVQAGVSPEAIVLDPGYGFGKTLDHNLTLFREQAQLLALGRPLLVGWSRKGTLGQITGRPVQDRLVPSVAAALAAVARGARVVRVHDVAATADALKVWRAAGLA</sequence>
<reference evidence="11 12" key="1">
    <citation type="submission" date="2020-02" db="EMBL/GenBank/DDBJ databases">
        <title>Ideonella bacterium strain TBM-1.</title>
        <authorList>
            <person name="Chen W.-M."/>
        </authorList>
    </citation>
    <scope>NUCLEOTIDE SEQUENCE [LARGE SCALE GENOMIC DNA]</scope>
    <source>
        <strain evidence="11 12">TBM-1</strain>
    </source>
</reference>
<comment type="cofactor">
    <cofactor evidence="2 9">
        <name>Mg(2+)</name>
        <dbReference type="ChEBI" id="CHEBI:18420"/>
    </cofactor>
</comment>
<evidence type="ECO:0000259" key="10">
    <source>
        <dbReference type="PROSITE" id="PS50972"/>
    </source>
</evidence>
<accession>A0A7C9PEH2</accession>
<evidence type="ECO:0000256" key="2">
    <source>
        <dbReference type="ARBA" id="ARBA00001946"/>
    </source>
</evidence>
<dbReference type="PANTHER" id="PTHR20941">
    <property type="entry name" value="FOLATE SYNTHESIS PROTEINS"/>
    <property type="match status" value="1"/>
</dbReference>
<dbReference type="PROSITE" id="PS00792">
    <property type="entry name" value="DHPS_1"/>
    <property type="match status" value="1"/>
</dbReference>
<dbReference type="GO" id="GO:0046656">
    <property type="term" value="P:folic acid biosynthetic process"/>
    <property type="evidence" value="ECO:0007669"/>
    <property type="project" value="UniProtKB-KW"/>
</dbReference>
<evidence type="ECO:0000313" key="11">
    <source>
        <dbReference type="EMBL" id="NDY89608.1"/>
    </source>
</evidence>
<keyword evidence="5 9" id="KW-0808">Transferase</keyword>
<feature type="domain" description="Pterin-binding" evidence="10">
    <location>
        <begin position="15"/>
        <end position="266"/>
    </location>
</feature>
<organism evidence="11 12">
    <name type="scientific">Ideonella livida</name>
    <dbReference type="NCBI Taxonomy" id="2707176"/>
    <lineage>
        <taxon>Bacteria</taxon>
        <taxon>Pseudomonadati</taxon>
        <taxon>Pseudomonadota</taxon>
        <taxon>Betaproteobacteria</taxon>
        <taxon>Burkholderiales</taxon>
        <taxon>Sphaerotilaceae</taxon>
        <taxon>Ideonella</taxon>
    </lineage>
</organism>
<dbReference type="AlphaFoldDB" id="A0A7C9PEH2"/>
<proteinExistence type="inferred from homology"/>
<dbReference type="PANTHER" id="PTHR20941:SF1">
    <property type="entry name" value="FOLIC ACID SYNTHESIS PROTEIN FOL1"/>
    <property type="match status" value="1"/>
</dbReference>
<comment type="pathway">
    <text evidence="3 9">Cofactor biosynthesis; tetrahydrofolate biosynthesis; 7,8-dihydrofolate from 2-amino-4-hydroxy-6-hydroxymethyl-7,8-dihydropteridine diphosphate and 4-aminobenzoate: step 1/2.</text>
</comment>
<dbReference type="GO" id="GO:0046654">
    <property type="term" value="P:tetrahydrofolate biosynthetic process"/>
    <property type="evidence" value="ECO:0007669"/>
    <property type="project" value="UniProtKB-UniPathway"/>
</dbReference>
<dbReference type="GO" id="GO:0046872">
    <property type="term" value="F:metal ion binding"/>
    <property type="evidence" value="ECO:0007669"/>
    <property type="project" value="UniProtKB-KW"/>
</dbReference>
<dbReference type="Gene3D" id="3.20.20.20">
    <property type="entry name" value="Dihydropteroate synthase-like"/>
    <property type="match status" value="1"/>
</dbReference>
<keyword evidence="8 9" id="KW-0289">Folate biosynthesis</keyword>
<dbReference type="Pfam" id="PF00809">
    <property type="entry name" value="Pterin_bind"/>
    <property type="match status" value="1"/>
</dbReference>
<name>A0A7C9PEH2_9BURK</name>
<evidence type="ECO:0000256" key="6">
    <source>
        <dbReference type="ARBA" id="ARBA00022723"/>
    </source>
</evidence>
<evidence type="ECO:0000313" key="12">
    <source>
        <dbReference type="Proteomes" id="UP000484255"/>
    </source>
</evidence>
<dbReference type="Proteomes" id="UP000484255">
    <property type="component" value="Unassembled WGS sequence"/>
</dbReference>
<dbReference type="InterPro" id="IPR011005">
    <property type="entry name" value="Dihydropteroate_synth-like_sf"/>
</dbReference>
<keyword evidence="7 9" id="KW-0460">Magnesium</keyword>
<dbReference type="PROSITE" id="PS00793">
    <property type="entry name" value="DHPS_2"/>
    <property type="match status" value="1"/>
</dbReference>
<dbReference type="RefSeq" id="WP_163455475.1">
    <property type="nucleotide sequence ID" value="NZ_JAAGOH010000001.1"/>
</dbReference>
<dbReference type="EMBL" id="JAAGOH010000001">
    <property type="protein sequence ID" value="NDY89608.1"/>
    <property type="molecule type" value="Genomic_DNA"/>
</dbReference>
<dbReference type="PROSITE" id="PS50972">
    <property type="entry name" value="PTERIN_BINDING"/>
    <property type="match status" value="1"/>
</dbReference>
<dbReference type="InterPro" id="IPR000489">
    <property type="entry name" value="Pterin-binding_dom"/>
</dbReference>
<keyword evidence="6 9" id="KW-0479">Metal-binding</keyword>
<dbReference type="InterPro" id="IPR006390">
    <property type="entry name" value="DHP_synth_dom"/>
</dbReference>